<dbReference type="EMBL" id="BAAACP010000006">
    <property type="protein sequence ID" value="GAA0863271.1"/>
    <property type="molecule type" value="Genomic_DNA"/>
</dbReference>
<keyword evidence="2 4" id="KW-0808">Transferase</keyword>
<evidence type="ECO:0000313" key="7">
    <source>
        <dbReference type="Proteomes" id="UP001400965"/>
    </source>
</evidence>
<dbReference type="Pfam" id="PF05958">
    <property type="entry name" value="tRNA_U5-meth_tr"/>
    <property type="match status" value="1"/>
</dbReference>
<feature type="binding site" evidence="4">
    <location>
        <position position="286"/>
    </location>
    <ligand>
        <name>S-adenosyl-L-methionine</name>
        <dbReference type="ChEBI" id="CHEBI:59789"/>
    </ligand>
</feature>
<gene>
    <name evidence="6" type="primary">rlmD_1</name>
    <name evidence="6" type="ORF">GCM10008917_11950</name>
</gene>
<name>A0ABP3XC65_9FIRM</name>
<dbReference type="SUPFAM" id="SSF53335">
    <property type="entry name" value="S-adenosyl-L-methionine-dependent methyltransferases"/>
    <property type="match status" value="1"/>
</dbReference>
<keyword evidence="7" id="KW-1185">Reference proteome</keyword>
<dbReference type="Gene3D" id="2.40.50.1070">
    <property type="match status" value="1"/>
</dbReference>
<dbReference type="Gene3D" id="3.40.50.150">
    <property type="entry name" value="Vaccinia Virus protein VP39"/>
    <property type="match status" value="1"/>
</dbReference>
<evidence type="ECO:0000256" key="2">
    <source>
        <dbReference type="ARBA" id="ARBA00022679"/>
    </source>
</evidence>
<feature type="binding site" evidence="4">
    <location>
        <position position="315"/>
    </location>
    <ligand>
        <name>S-adenosyl-L-methionine</name>
        <dbReference type="ChEBI" id="CHEBI:59789"/>
    </ligand>
</feature>
<dbReference type="PANTHER" id="PTHR11061">
    <property type="entry name" value="RNA M5U METHYLTRANSFERASE"/>
    <property type="match status" value="1"/>
</dbReference>
<accession>A0ABP3XC65</accession>
<feature type="active site" description="Nucleophile" evidence="4">
    <location>
        <position position="408"/>
    </location>
</feature>
<dbReference type="Gene3D" id="2.40.50.140">
    <property type="entry name" value="Nucleic acid-binding proteins"/>
    <property type="match status" value="1"/>
</dbReference>
<feature type="active site" evidence="5">
    <location>
        <position position="408"/>
    </location>
</feature>
<comment type="similarity">
    <text evidence="4">Belongs to the class I-like SAM-binding methyltransferase superfamily. RNA M5U methyltransferase family.</text>
</comment>
<proteinExistence type="inferred from homology"/>
<evidence type="ECO:0000256" key="4">
    <source>
        <dbReference type="PROSITE-ProRule" id="PRU01024"/>
    </source>
</evidence>
<feature type="binding site" evidence="4">
    <location>
        <position position="381"/>
    </location>
    <ligand>
        <name>S-adenosyl-L-methionine</name>
        <dbReference type="ChEBI" id="CHEBI:59789"/>
    </ligand>
</feature>
<dbReference type="InterPro" id="IPR010280">
    <property type="entry name" value="U5_MeTrfase_fam"/>
</dbReference>
<keyword evidence="1 4" id="KW-0489">Methyltransferase</keyword>
<dbReference type="InterPro" id="IPR030390">
    <property type="entry name" value="MeTrfase_TrmA_AS"/>
</dbReference>
<dbReference type="InterPro" id="IPR029063">
    <property type="entry name" value="SAM-dependent_MTases_sf"/>
</dbReference>
<dbReference type="NCBIfam" id="TIGR00479">
    <property type="entry name" value="rumA"/>
    <property type="match status" value="1"/>
</dbReference>
<comment type="caution">
    <text evidence="6">The sequence shown here is derived from an EMBL/GenBank/DDBJ whole genome shotgun (WGS) entry which is preliminary data.</text>
</comment>
<dbReference type="PROSITE" id="PS01230">
    <property type="entry name" value="TRMA_1"/>
    <property type="match status" value="1"/>
</dbReference>
<evidence type="ECO:0000256" key="1">
    <source>
        <dbReference type="ARBA" id="ARBA00022603"/>
    </source>
</evidence>
<evidence type="ECO:0000256" key="3">
    <source>
        <dbReference type="ARBA" id="ARBA00022691"/>
    </source>
</evidence>
<dbReference type="Proteomes" id="UP001400965">
    <property type="component" value="Unassembled WGS sequence"/>
</dbReference>
<protein>
    <submittedName>
        <fullName evidence="6">23S rRNA (Uracil(1939)-C(5))-methyltransferase RlmD</fullName>
    </submittedName>
</protein>
<dbReference type="InterPro" id="IPR012340">
    <property type="entry name" value="NA-bd_OB-fold"/>
</dbReference>
<organism evidence="6 7">
    <name type="scientific">Paraclostridium tenue</name>
    <dbReference type="NCBI Taxonomy" id="1737"/>
    <lineage>
        <taxon>Bacteria</taxon>
        <taxon>Bacillati</taxon>
        <taxon>Bacillota</taxon>
        <taxon>Clostridia</taxon>
        <taxon>Peptostreptococcales</taxon>
        <taxon>Peptostreptococcaceae</taxon>
        <taxon>Paraclostridium</taxon>
    </lineage>
</organism>
<dbReference type="RefSeq" id="WP_346043849.1">
    <property type="nucleotide sequence ID" value="NZ_BAAACP010000006.1"/>
</dbReference>
<feature type="binding site" evidence="4">
    <location>
        <position position="336"/>
    </location>
    <ligand>
        <name>S-adenosyl-L-methionine</name>
        <dbReference type="ChEBI" id="CHEBI:59789"/>
    </ligand>
</feature>
<keyword evidence="3 4" id="KW-0949">S-adenosyl-L-methionine</keyword>
<reference evidence="7" key="1">
    <citation type="journal article" date="2019" name="Int. J. Syst. Evol. Microbiol.">
        <title>The Global Catalogue of Microorganisms (GCM) 10K type strain sequencing project: providing services to taxonomists for standard genome sequencing and annotation.</title>
        <authorList>
            <consortium name="The Broad Institute Genomics Platform"/>
            <consortium name="The Broad Institute Genome Sequencing Center for Infectious Disease"/>
            <person name="Wu L."/>
            <person name="Ma J."/>
        </authorList>
    </citation>
    <scope>NUCLEOTIDE SEQUENCE [LARGE SCALE GENOMIC DNA]</scope>
    <source>
        <strain evidence="7">JCM 6486</strain>
    </source>
</reference>
<dbReference type="CDD" id="cd02440">
    <property type="entry name" value="AdoMet_MTases"/>
    <property type="match status" value="1"/>
</dbReference>
<sequence length="452" mass="51281">MKRRDIIEFEVDKMEFGGTSVSRLGNRDIYMKGGISGQKVKASVKKTRSGKAEVKMLELLENSPIETETPCKHFNVCGGCSILSVPYEKQLEIKERQVMDLFLAQDIFGFKFEGIERSPQAKEYRNKMEYTFGDEMKDGPLTLGLHKKGKHIDILTVDGCFLVDDDFIKVLTSTVEYFNEKKVPYYRNMSHKGYLRNLVVRKGINTNEMMVNIVTSSQEDFDMTKYKDMLLNLDLKADLVSILHTINDGLADAVNCDELRVLHGRDYIQEELLGLKFKISPFSFFQTNTKGAEELYKIAREFVGEHNNKVVFDLYSGTGTIGQVMAEKAKKVYGIEIIEEAVEAANKNAKLNGLTNCEFIAGDVAKTVNKLKAKPDIIIVDPPRPGVHKDAIRDIAGFNSKEIVYISCNPKTLVLDLVEFKKYGYEVERVKCMDMFPNTPHVETVVKICKKH</sequence>
<evidence type="ECO:0000256" key="5">
    <source>
        <dbReference type="PROSITE-ProRule" id="PRU10015"/>
    </source>
</evidence>
<dbReference type="PROSITE" id="PS51687">
    <property type="entry name" value="SAM_MT_RNA_M5U"/>
    <property type="match status" value="1"/>
</dbReference>
<evidence type="ECO:0000313" key="6">
    <source>
        <dbReference type="EMBL" id="GAA0863271.1"/>
    </source>
</evidence>
<dbReference type="PANTHER" id="PTHR11061:SF30">
    <property type="entry name" value="TRNA (URACIL(54)-C(5))-METHYLTRANSFERASE"/>
    <property type="match status" value="1"/>
</dbReference>